<dbReference type="SMART" id="SM00364">
    <property type="entry name" value="LRR_BAC"/>
    <property type="match status" value="9"/>
</dbReference>
<dbReference type="GO" id="GO:0046872">
    <property type="term" value="F:metal ion binding"/>
    <property type="evidence" value="ECO:0007669"/>
    <property type="project" value="UniProtKB-KW"/>
</dbReference>
<dbReference type="Proteomes" id="UP000305948">
    <property type="component" value="Unassembled WGS sequence"/>
</dbReference>
<dbReference type="PROSITE" id="PS50200">
    <property type="entry name" value="RA"/>
    <property type="match status" value="1"/>
</dbReference>
<name>A0A5C3NDK4_9AGAM</name>
<dbReference type="InterPro" id="IPR001054">
    <property type="entry name" value="A/G_cyclase"/>
</dbReference>
<evidence type="ECO:0000259" key="15">
    <source>
        <dbReference type="PROSITE" id="PS50200"/>
    </source>
</evidence>
<evidence type="ECO:0000256" key="8">
    <source>
        <dbReference type="ARBA" id="ARBA00022842"/>
    </source>
</evidence>
<evidence type="ECO:0000256" key="9">
    <source>
        <dbReference type="ARBA" id="ARBA00022998"/>
    </source>
</evidence>
<dbReference type="InterPro" id="IPR001932">
    <property type="entry name" value="PPM-type_phosphatase-like_dom"/>
</dbReference>
<dbReference type="InterPro" id="IPR050216">
    <property type="entry name" value="LRR_domain-containing"/>
</dbReference>
<dbReference type="SUPFAM" id="SSF52058">
    <property type="entry name" value="L domain-like"/>
    <property type="match status" value="3"/>
</dbReference>
<dbReference type="SMART" id="SM00332">
    <property type="entry name" value="PP2Cc"/>
    <property type="match status" value="1"/>
</dbReference>
<dbReference type="GO" id="GO:0035556">
    <property type="term" value="P:intracellular signal transduction"/>
    <property type="evidence" value="ECO:0007669"/>
    <property type="project" value="InterPro"/>
</dbReference>
<dbReference type="STRING" id="5364.A0A5C3NDK4"/>
<feature type="domain" description="Ras-associating" evidence="15">
    <location>
        <begin position="15"/>
        <end position="106"/>
    </location>
</feature>
<keyword evidence="7" id="KW-0677">Repeat</keyword>
<feature type="domain" description="PPM-type phosphatase" evidence="16">
    <location>
        <begin position="746"/>
        <end position="1017"/>
    </location>
</feature>
<dbReference type="InterPro" id="IPR001611">
    <property type="entry name" value="Leu-rich_rpt"/>
</dbReference>
<dbReference type="Pfam" id="PF00481">
    <property type="entry name" value="PP2C"/>
    <property type="match status" value="1"/>
</dbReference>
<dbReference type="CDD" id="cd07302">
    <property type="entry name" value="CHD"/>
    <property type="match status" value="1"/>
</dbReference>
<dbReference type="EMBL" id="ML213506">
    <property type="protein sequence ID" value="TFK54546.1"/>
    <property type="molecule type" value="Genomic_DNA"/>
</dbReference>
<dbReference type="InterPro" id="IPR055071">
    <property type="entry name" value="RA_PHLPP-like"/>
</dbReference>
<dbReference type="CDD" id="cd00143">
    <property type="entry name" value="PP2Cc"/>
    <property type="match status" value="1"/>
</dbReference>
<comment type="similarity">
    <text evidence="2">Belongs to the adenylyl cyclase class-3 family.</text>
</comment>
<reference evidence="17 18" key="1">
    <citation type="journal article" date="2019" name="Nat. Ecol. Evol.">
        <title>Megaphylogeny resolves global patterns of mushroom evolution.</title>
        <authorList>
            <person name="Varga T."/>
            <person name="Krizsan K."/>
            <person name="Foldi C."/>
            <person name="Dima B."/>
            <person name="Sanchez-Garcia M."/>
            <person name="Sanchez-Ramirez S."/>
            <person name="Szollosi G.J."/>
            <person name="Szarkandi J.G."/>
            <person name="Papp V."/>
            <person name="Albert L."/>
            <person name="Andreopoulos W."/>
            <person name="Angelini C."/>
            <person name="Antonin V."/>
            <person name="Barry K.W."/>
            <person name="Bougher N.L."/>
            <person name="Buchanan P."/>
            <person name="Buyck B."/>
            <person name="Bense V."/>
            <person name="Catcheside P."/>
            <person name="Chovatia M."/>
            <person name="Cooper J."/>
            <person name="Damon W."/>
            <person name="Desjardin D."/>
            <person name="Finy P."/>
            <person name="Geml J."/>
            <person name="Haridas S."/>
            <person name="Hughes K."/>
            <person name="Justo A."/>
            <person name="Karasinski D."/>
            <person name="Kautmanova I."/>
            <person name="Kiss B."/>
            <person name="Kocsube S."/>
            <person name="Kotiranta H."/>
            <person name="LaButti K.M."/>
            <person name="Lechner B.E."/>
            <person name="Liimatainen K."/>
            <person name="Lipzen A."/>
            <person name="Lukacs Z."/>
            <person name="Mihaltcheva S."/>
            <person name="Morgado L.N."/>
            <person name="Niskanen T."/>
            <person name="Noordeloos M.E."/>
            <person name="Ohm R.A."/>
            <person name="Ortiz-Santana B."/>
            <person name="Ovrebo C."/>
            <person name="Racz N."/>
            <person name="Riley R."/>
            <person name="Savchenko A."/>
            <person name="Shiryaev A."/>
            <person name="Soop K."/>
            <person name="Spirin V."/>
            <person name="Szebenyi C."/>
            <person name="Tomsovsky M."/>
            <person name="Tulloss R.E."/>
            <person name="Uehling J."/>
            <person name="Grigoriev I.V."/>
            <person name="Vagvolgyi C."/>
            <person name="Papp T."/>
            <person name="Martin F.M."/>
            <person name="Miettinen O."/>
            <person name="Hibbett D.S."/>
            <person name="Nagy L.G."/>
        </authorList>
    </citation>
    <scope>NUCLEOTIDE SEQUENCE [LARGE SCALE GENOMIC DNA]</scope>
    <source>
        <strain evidence="17 18">OMC1185</strain>
    </source>
</reference>
<keyword evidence="9" id="KW-0115">cAMP biosynthesis</keyword>
<evidence type="ECO:0000256" key="12">
    <source>
        <dbReference type="ARBA" id="ARBA00032637"/>
    </source>
</evidence>
<evidence type="ECO:0000256" key="13">
    <source>
        <dbReference type="SAM" id="MobiDB-lite"/>
    </source>
</evidence>
<gene>
    <name evidence="17" type="ORF">OE88DRAFT_1625051</name>
</gene>
<dbReference type="Pfam" id="PF13855">
    <property type="entry name" value="LRR_8"/>
    <property type="match status" value="4"/>
</dbReference>
<dbReference type="GO" id="GO:0005737">
    <property type="term" value="C:cytoplasm"/>
    <property type="evidence" value="ECO:0007669"/>
    <property type="project" value="TreeGrafter"/>
</dbReference>
<keyword evidence="8" id="KW-0460">Magnesium</keyword>
<evidence type="ECO:0000313" key="17">
    <source>
        <dbReference type="EMBL" id="TFK54546.1"/>
    </source>
</evidence>
<evidence type="ECO:0000256" key="3">
    <source>
        <dbReference type="ARBA" id="ARBA00012201"/>
    </source>
</evidence>
<dbReference type="SUPFAM" id="SSF55073">
    <property type="entry name" value="Nucleotide cyclase"/>
    <property type="match status" value="1"/>
</dbReference>
<dbReference type="SMART" id="SM00044">
    <property type="entry name" value="CYCc"/>
    <property type="match status" value="1"/>
</dbReference>
<dbReference type="Gene3D" id="3.80.10.10">
    <property type="entry name" value="Ribonuclease Inhibitor"/>
    <property type="match status" value="4"/>
</dbReference>
<evidence type="ECO:0000313" key="18">
    <source>
        <dbReference type="Proteomes" id="UP000305948"/>
    </source>
</evidence>
<dbReference type="Pfam" id="PF23010">
    <property type="entry name" value="RA_3"/>
    <property type="match status" value="1"/>
</dbReference>
<dbReference type="EC" id="4.6.1.1" evidence="3"/>
<evidence type="ECO:0000259" key="14">
    <source>
        <dbReference type="PROSITE" id="PS50125"/>
    </source>
</evidence>
<feature type="domain" description="Guanylate cyclase" evidence="14">
    <location>
        <begin position="1072"/>
        <end position="1208"/>
    </location>
</feature>
<keyword evidence="18" id="KW-1185">Reference proteome</keyword>
<comment type="catalytic activity">
    <reaction evidence="1">
        <text>ATP = 3',5'-cyclic AMP + diphosphate</text>
        <dbReference type="Rhea" id="RHEA:15389"/>
        <dbReference type="ChEBI" id="CHEBI:30616"/>
        <dbReference type="ChEBI" id="CHEBI:33019"/>
        <dbReference type="ChEBI" id="CHEBI:58165"/>
        <dbReference type="EC" id="4.6.1.1"/>
    </reaction>
</comment>
<organism evidence="17 18">
    <name type="scientific">Heliocybe sulcata</name>
    <dbReference type="NCBI Taxonomy" id="5364"/>
    <lineage>
        <taxon>Eukaryota</taxon>
        <taxon>Fungi</taxon>
        <taxon>Dikarya</taxon>
        <taxon>Basidiomycota</taxon>
        <taxon>Agaricomycotina</taxon>
        <taxon>Agaricomycetes</taxon>
        <taxon>Gloeophyllales</taxon>
        <taxon>Gloeophyllaceae</taxon>
        <taxon>Heliocybe</taxon>
    </lineage>
</organism>
<dbReference type="GO" id="GO:0006171">
    <property type="term" value="P:cAMP biosynthetic process"/>
    <property type="evidence" value="ECO:0007669"/>
    <property type="project" value="UniProtKB-KW"/>
</dbReference>
<dbReference type="GO" id="GO:0004016">
    <property type="term" value="F:adenylate cyclase activity"/>
    <property type="evidence" value="ECO:0007669"/>
    <property type="project" value="UniProtKB-EC"/>
</dbReference>
<dbReference type="SUPFAM" id="SSF81606">
    <property type="entry name" value="PP2C-like"/>
    <property type="match status" value="1"/>
</dbReference>
<evidence type="ECO:0000256" key="10">
    <source>
        <dbReference type="ARBA" id="ARBA00023239"/>
    </source>
</evidence>
<evidence type="ECO:0000256" key="1">
    <source>
        <dbReference type="ARBA" id="ARBA00001593"/>
    </source>
</evidence>
<dbReference type="PROSITE" id="PS51746">
    <property type="entry name" value="PPM_2"/>
    <property type="match status" value="1"/>
</dbReference>
<dbReference type="Gene3D" id="3.60.40.10">
    <property type="entry name" value="PPM-type phosphatase domain"/>
    <property type="match status" value="1"/>
</dbReference>
<sequence>MTQALERKEVPVNSRPYKIRVYRPNQTHYNVTIKLSVTVSELYPVLNEKLLLDPERETHRLYLKERGRERVLAGTERPADIVRRRLDQAGYDAKDGQDLLESEDIGFLLKFVYKSNLLGPTVKQEEELVFENFEYIDLTGRSLKTVPITLYSQAENIVSLTLSRNPMLEIPRDFIQRCTTLRDLRLSNMAMKKVPQSVRYCTTLHRLDISSNRIGSLDESFLSEIPELRELKAQNNRLETLPWFFPRMNNLKFINISNNKFQKFPTHLCQVASLVDLDISFNMITDIPEEIGELTSLEHLVIIGNQVSRLPRSFSRLQNLKLLDCRRNRISDMSVVCALPKLATLMADHNSIHALELSLGRSLETLDASRNDITQLTLVPGPQGPTPYSLVSLDISYAKLPSLDEAIFAQLTSLKILKLDHNSFRFIPETLGELTRLEYLSCSDNQLDSLPGGVGKLQKLEFLDAHNNSLTELPATLWNCASLVHMNFTSNLVSVLHPPTMPAVPAPGGDGGNYANSILSERKGSAASIEHGRSVPPLAKSLERLFLGENRLADDALHPLTVLRGLKVLNLSFNDIQEIPSRFFASLLKLEELYLSGNKLSIIPTEDLHRLTKLAVLFLNGNKLQTLPQELTKVTSLQALDVGSNVLKYNINNWEFDWNWNFNTNLKYLNLSGNKRLEIKPDAHMSHKGQRSAEHTHRKILAGFTDLTQLCILGLMDVTTTFVPNIPEENEDRRVRTSGSDVNGLAYGIADTLGKSDHLTMFDLVQPRFRAKDNEAVFAMFGRAQSKGSNNVLSKYLHDRFIPTLIKQLQLTNSLDPEGVPGALRRTFLALNKSLHDYLYSGRKLSHAGTLPQTSPFEVSSQNGACGVVLYLQEKILYVANAGNALAVISKQGNAVPLAKKHDPFDREETARIRAAEGWVSPKGFVNDEVDISRAFGFYNLLPVVNARPYVHTYPLSPLDEFVIIANRGLWDYVSFQTAVDIARSERADPMIAAQKLRDFAISYGADGSTMIMVISVAELFHSSARSRQPTVDSLIDPEYASSVRRRRRDDIIDRNISRLDIEVQAPVGHVALVFTDIRNSTHLWEVNSGMATAMRLHNNLLRRQLRFCGGYEVKTEGDAFMCSFPTTLAALWWCLSVQEALLKEAWPLEILECEDGKEILDANGCVIERGLSVRMGMHCGTPVCERDPITHRMDYFGPVVNRSARICARAAGGQIMCSADVVREINAKILGTEPETEYSYLQTPPAIEGISQIGIELVPVGEVKLKGLEIPETLSIAYPRALAGRKDLKDDEPSESTSRIQFSVEQMRQLELLALRLEALSSGRVFRPIPQRKGSTAGLSPSDVEPSRSNIITGDPQLLLPVVNEKASDNDLMVLLDSISLRIENALKALTLRHLSGDAGIKGVLASLSNGGHNDERTLRVLLSLFDVN</sequence>
<evidence type="ECO:0000256" key="7">
    <source>
        <dbReference type="ARBA" id="ARBA00022737"/>
    </source>
</evidence>
<dbReference type="Gene3D" id="3.30.70.1230">
    <property type="entry name" value="Nucleotide cyclase"/>
    <property type="match status" value="1"/>
</dbReference>
<dbReference type="PROSITE" id="PS51450">
    <property type="entry name" value="LRR"/>
    <property type="match status" value="4"/>
</dbReference>
<keyword evidence="10" id="KW-0456">Lyase</keyword>
<dbReference type="PANTHER" id="PTHR48051:SF1">
    <property type="entry name" value="RAS SUPPRESSOR PROTEIN 1"/>
    <property type="match status" value="1"/>
</dbReference>
<evidence type="ECO:0000256" key="4">
    <source>
        <dbReference type="ARBA" id="ARBA00021420"/>
    </source>
</evidence>
<evidence type="ECO:0000259" key="16">
    <source>
        <dbReference type="PROSITE" id="PS51746"/>
    </source>
</evidence>
<keyword evidence="6" id="KW-0479">Metal-binding</keyword>
<evidence type="ECO:0000256" key="6">
    <source>
        <dbReference type="ARBA" id="ARBA00022723"/>
    </source>
</evidence>
<dbReference type="PANTHER" id="PTHR48051">
    <property type="match status" value="1"/>
</dbReference>
<accession>A0A5C3NDK4</accession>
<feature type="region of interest" description="Disordered" evidence="13">
    <location>
        <begin position="1332"/>
        <end position="1351"/>
    </location>
</feature>
<keyword evidence="5" id="KW-0433">Leucine-rich repeat</keyword>
<dbReference type="InterPro" id="IPR029787">
    <property type="entry name" value="Nucleotide_cyclase"/>
</dbReference>
<dbReference type="PROSITE" id="PS50125">
    <property type="entry name" value="GUANYLATE_CYCLASE_2"/>
    <property type="match status" value="1"/>
</dbReference>
<dbReference type="SMART" id="SM00365">
    <property type="entry name" value="LRR_SD22"/>
    <property type="match status" value="5"/>
</dbReference>
<evidence type="ECO:0000256" key="5">
    <source>
        <dbReference type="ARBA" id="ARBA00022614"/>
    </source>
</evidence>
<dbReference type="Pfam" id="PF00211">
    <property type="entry name" value="Guanylate_cyc"/>
    <property type="match status" value="1"/>
</dbReference>
<proteinExistence type="inferred from homology"/>
<dbReference type="InterPro" id="IPR000159">
    <property type="entry name" value="RA_dom"/>
</dbReference>
<dbReference type="InterPro" id="IPR003591">
    <property type="entry name" value="Leu-rich_rpt_typical-subtyp"/>
</dbReference>
<dbReference type="InterPro" id="IPR032675">
    <property type="entry name" value="LRR_dom_sf"/>
</dbReference>
<protein>
    <recommendedName>
        <fullName evidence="4">Adenylate cyclase</fullName>
        <ecNumber evidence="3">4.6.1.1</ecNumber>
    </recommendedName>
    <alternativeName>
        <fullName evidence="11">ATP pyrophosphate-lyase</fullName>
    </alternativeName>
    <alternativeName>
        <fullName evidence="12">Adenylyl cyclase</fullName>
    </alternativeName>
</protein>
<evidence type="ECO:0000256" key="2">
    <source>
        <dbReference type="ARBA" id="ARBA00005381"/>
    </source>
</evidence>
<evidence type="ECO:0000256" key="11">
    <source>
        <dbReference type="ARBA" id="ARBA00032597"/>
    </source>
</evidence>
<dbReference type="OrthoDB" id="2021138at2759"/>
<dbReference type="SMART" id="SM00369">
    <property type="entry name" value="LRR_TYP"/>
    <property type="match status" value="10"/>
</dbReference>
<dbReference type="InterPro" id="IPR036457">
    <property type="entry name" value="PPM-type-like_dom_sf"/>
</dbReference>